<dbReference type="VEuPathDB" id="MicrosporidiaDB:DI09_83p10"/>
<dbReference type="EMBL" id="JMKJ01000594">
    <property type="protein sequence ID" value="KGG50168.1"/>
    <property type="molecule type" value="Genomic_DNA"/>
</dbReference>
<dbReference type="GO" id="GO:0005525">
    <property type="term" value="F:GTP binding"/>
    <property type="evidence" value="ECO:0007669"/>
    <property type="project" value="UniProtKB-KW"/>
</dbReference>
<dbReference type="Gene3D" id="3.40.50.300">
    <property type="entry name" value="P-loop containing nucleotide triphosphate hydrolases"/>
    <property type="match status" value="1"/>
</dbReference>
<dbReference type="Proteomes" id="UP000029725">
    <property type="component" value="Unassembled WGS sequence"/>
</dbReference>
<dbReference type="Gene3D" id="3.40.50.10050">
    <property type="entry name" value="Translation initiation factor IF- 2, domain 3"/>
    <property type="match status" value="1"/>
</dbReference>
<dbReference type="Gene3D" id="2.40.30.10">
    <property type="entry name" value="Translation factors"/>
    <property type="match status" value="2"/>
</dbReference>
<evidence type="ECO:0000256" key="4">
    <source>
        <dbReference type="ARBA" id="ARBA00022917"/>
    </source>
</evidence>
<feature type="domain" description="Tr-type G" evidence="6">
    <location>
        <begin position="75"/>
        <end position="245"/>
    </location>
</feature>
<evidence type="ECO:0000256" key="1">
    <source>
        <dbReference type="ARBA" id="ARBA00007733"/>
    </source>
</evidence>
<protein>
    <submittedName>
        <fullName evidence="7">Translation initiation factor IF-2Mt</fullName>
    </submittedName>
</protein>
<dbReference type="Pfam" id="PF00009">
    <property type="entry name" value="GTP_EFTU"/>
    <property type="match status" value="1"/>
</dbReference>
<dbReference type="InterPro" id="IPR027417">
    <property type="entry name" value="P-loop_NTPase"/>
</dbReference>
<dbReference type="NCBIfam" id="TIGR00231">
    <property type="entry name" value="small_GTP"/>
    <property type="match status" value="1"/>
</dbReference>
<keyword evidence="5" id="KW-0342">GTP-binding</keyword>
<dbReference type="OrthoDB" id="361630at2759"/>
<evidence type="ECO:0000256" key="3">
    <source>
        <dbReference type="ARBA" id="ARBA00022741"/>
    </source>
</evidence>
<dbReference type="SUPFAM" id="SSF52156">
    <property type="entry name" value="Initiation factor IF2/eIF5b, domain 3"/>
    <property type="match status" value="1"/>
</dbReference>
<evidence type="ECO:0000256" key="2">
    <source>
        <dbReference type="ARBA" id="ARBA00022540"/>
    </source>
</evidence>
<evidence type="ECO:0000313" key="7">
    <source>
        <dbReference type="EMBL" id="KGG50168.1"/>
    </source>
</evidence>
<keyword evidence="4" id="KW-0648">Protein biosynthesis</keyword>
<dbReference type="InterPro" id="IPR023115">
    <property type="entry name" value="TIF_IF2_dom3"/>
</dbReference>
<feature type="non-terminal residue" evidence="7">
    <location>
        <position position="1"/>
    </location>
</feature>
<dbReference type="SUPFAM" id="SSF52540">
    <property type="entry name" value="P-loop containing nucleoside triphosphate hydrolases"/>
    <property type="match status" value="1"/>
</dbReference>
<dbReference type="InterPro" id="IPR015760">
    <property type="entry name" value="TIF_IF2"/>
</dbReference>
<keyword evidence="3" id="KW-0547">Nucleotide-binding</keyword>
<dbReference type="FunFam" id="3.40.50.300:FF:000019">
    <property type="entry name" value="Translation initiation factor IF-2"/>
    <property type="match status" value="1"/>
</dbReference>
<comment type="similarity">
    <text evidence="1">Belongs to the TRAFAC class translation factor GTPase superfamily. Classic translation factor GTPase family. IF-2 subfamily.</text>
</comment>
<dbReference type="InterPro" id="IPR009000">
    <property type="entry name" value="Transl_B-barrel_sf"/>
</dbReference>
<dbReference type="CDD" id="cd01887">
    <property type="entry name" value="IF2_eIF5B"/>
    <property type="match status" value="1"/>
</dbReference>
<dbReference type="SUPFAM" id="SSF50447">
    <property type="entry name" value="Translation proteins"/>
    <property type="match status" value="2"/>
</dbReference>
<dbReference type="Pfam" id="PF11987">
    <property type="entry name" value="IF-2"/>
    <property type="match status" value="1"/>
</dbReference>
<dbReference type="InterPro" id="IPR036925">
    <property type="entry name" value="TIF_IF2_dom3_sf"/>
</dbReference>
<dbReference type="RefSeq" id="XP_013236609.1">
    <property type="nucleotide sequence ID" value="XM_013381155.1"/>
</dbReference>
<comment type="caution">
    <text evidence="7">The sequence shown here is derived from an EMBL/GenBank/DDBJ whole genome shotgun (WGS) entry which is preliminary data.</text>
</comment>
<dbReference type="HOGENOM" id="CLU_006301_5_2_1"/>
<dbReference type="PANTHER" id="PTHR43381:SF20">
    <property type="entry name" value="TRANSLATION INITIATION FACTOR IF-2, MITOCHONDRIAL"/>
    <property type="match status" value="1"/>
</dbReference>
<dbReference type="FunFam" id="2.40.30.10:FF:000008">
    <property type="entry name" value="Translation initiation factor IF-2"/>
    <property type="match status" value="1"/>
</dbReference>
<gene>
    <name evidence="7" type="ORF">DI09_83p10</name>
</gene>
<accession>A0A098VM68</accession>
<dbReference type="AlphaFoldDB" id="A0A098VM68"/>
<dbReference type="PROSITE" id="PS51722">
    <property type="entry name" value="G_TR_2"/>
    <property type="match status" value="1"/>
</dbReference>
<dbReference type="CDD" id="cd03692">
    <property type="entry name" value="mtIF2_IVc"/>
    <property type="match status" value="1"/>
</dbReference>
<reference evidence="7 8" key="1">
    <citation type="submission" date="2014-04" db="EMBL/GenBank/DDBJ databases">
        <title>A new species of microsporidia sheds light on the evolution of extreme parasitism.</title>
        <authorList>
            <person name="Haag K.L."/>
            <person name="James T.Y."/>
            <person name="Larsson R."/>
            <person name="Schaer T.M."/>
            <person name="Refardt D."/>
            <person name="Pombert J.-F."/>
            <person name="Ebert D."/>
        </authorList>
    </citation>
    <scope>NUCLEOTIDE SEQUENCE [LARGE SCALE GENOMIC DNA]</scope>
    <source>
        <strain evidence="7 8">UGP3</strain>
        <tissue evidence="7">Spores</tissue>
    </source>
</reference>
<dbReference type="GeneID" id="25260933"/>
<evidence type="ECO:0000313" key="8">
    <source>
        <dbReference type="Proteomes" id="UP000029725"/>
    </source>
</evidence>
<dbReference type="GO" id="GO:0003924">
    <property type="term" value="F:GTPase activity"/>
    <property type="evidence" value="ECO:0007669"/>
    <property type="project" value="InterPro"/>
</dbReference>
<evidence type="ECO:0000256" key="5">
    <source>
        <dbReference type="ARBA" id="ARBA00023134"/>
    </source>
</evidence>
<sequence>VFNFFPCVDLEKLATSLQIEYPTLTSEEVIRVLASVHLDAEVLIRNSPEKTTSVPLSAYKRPLMNSPNDAQIWPLRAPVVTILGHVDHGKTTLLDALRKTNVAAGEAGGITQHIGAFSGSKDCSLPFSVYTPGHAAFTEMRRRGANVTDIAVIVVAADDGIMPQTIECIKLIKESQIPVIIAITKSDLVVGRPSNSLLIMRELARYDIHVEPLGGPVQIVNISAKIGKGLPDLLAAISALGEQLDLRAPGLDAGPFALDAYVLEAKTIHGLGPTANLLIKAGSLSLGSIIASPDALCKVRKISGNTKVALPSQAVEVSGWRSLPAVGSHVRYLGDSEKPDFFDDMKDALQALKAYDSDVVEKRISPDSLCDVSGSVEPISRVINSLGRNPKVKIRIIRASVGHPTQWDVDYAKLAEENPKICEYASNLKQKIYAFCIVYELADRLKTLMESMLPPITIETKLSTARVKQVFNISFNKAKGGDSLIAGCIIEEGIMKNSSSTYIRIRRMGDLIYSGKIKELKVHKDTVTSVSRGKECGMHFDPKVDDLQMGDEIHLVSLHIEKDKLQFEIP</sequence>
<evidence type="ECO:0000259" key="6">
    <source>
        <dbReference type="PROSITE" id="PS51722"/>
    </source>
</evidence>
<organism evidence="7 8">
    <name type="scientific">Mitosporidium daphniae</name>
    <dbReference type="NCBI Taxonomy" id="1485682"/>
    <lineage>
        <taxon>Eukaryota</taxon>
        <taxon>Fungi</taxon>
        <taxon>Fungi incertae sedis</taxon>
        <taxon>Microsporidia</taxon>
        <taxon>Mitosporidium</taxon>
    </lineage>
</organism>
<dbReference type="InterPro" id="IPR005225">
    <property type="entry name" value="Small_GTP-bd"/>
</dbReference>
<dbReference type="GO" id="GO:0005737">
    <property type="term" value="C:cytoplasm"/>
    <property type="evidence" value="ECO:0007669"/>
    <property type="project" value="TreeGrafter"/>
</dbReference>
<proteinExistence type="inferred from homology"/>
<dbReference type="PANTHER" id="PTHR43381">
    <property type="entry name" value="TRANSLATION INITIATION FACTOR IF-2-RELATED"/>
    <property type="match status" value="1"/>
</dbReference>
<dbReference type="InterPro" id="IPR000795">
    <property type="entry name" value="T_Tr_GTP-bd_dom"/>
</dbReference>
<keyword evidence="2 7" id="KW-0396">Initiation factor</keyword>
<name>A0A098VM68_9MICR</name>
<dbReference type="GO" id="GO:0003743">
    <property type="term" value="F:translation initiation factor activity"/>
    <property type="evidence" value="ECO:0007669"/>
    <property type="project" value="UniProtKB-KW"/>
</dbReference>
<keyword evidence="8" id="KW-1185">Reference proteome</keyword>